<sequence>MKILIIGANGHIGKIITPILQQRHEIITAGRNSGDVSVDISSVASLENLFAQIGTVDAAVCAAGDSITSDLLSMTDEKYFTGVQQKLLAQINLVITGLKHISDNGSFTLISGKMGEHPTKGSSGKAVANGAVNSFVLAAALEMPRGVRINVISPSKITDIATEDLINGYLKSITTSANGGIIRIGYN</sequence>
<proteinExistence type="inferred from homology"/>
<protein>
    <submittedName>
        <fullName evidence="3">NAD(P)-dependent dehydrogenase, short-chain alcohol dehydrogenase family</fullName>
    </submittedName>
</protein>
<name>A0A1H7GHP4_OLID1</name>
<evidence type="ECO:0000313" key="4">
    <source>
        <dbReference type="Proteomes" id="UP000199421"/>
    </source>
</evidence>
<dbReference type="PANTHER" id="PTHR43477">
    <property type="entry name" value="DIHYDROANTICAPSIN 7-DEHYDROGENASE"/>
    <property type="match status" value="1"/>
</dbReference>
<dbReference type="InterPro" id="IPR002347">
    <property type="entry name" value="SDR_fam"/>
</dbReference>
<dbReference type="NCBIfam" id="NF005754">
    <property type="entry name" value="PRK07578.1"/>
    <property type="match status" value="1"/>
</dbReference>
<evidence type="ECO:0000313" key="3">
    <source>
        <dbReference type="EMBL" id="SEK37619.1"/>
    </source>
</evidence>
<dbReference type="EMBL" id="FOAF01000001">
    <property type="protein sequence ID" value="SEK37619.1"/>
    <property type="molecule type" value="Genomic_DNA"/>
</dbReference>
<dbReference type="PANTHER" id="PTHR43477:SF1">
    <property type="entry name" value="DIHYDROANTICAPSIN 7-DEHYDROGENASE"/>
    <property type="match status" value="1"/>
</dbReference>
<gene>
    <name evidence="3" type="ORF">SAMN05661044_00088</name>
</gene>
<dbReference type="OrthoDB" id="9787486at2"/>
<evidence type="ECO:0000256" key="2">
    <source>
        <dbReference type="ARBA" id="ARBA00023002"/>
    </source>
</evidence>
<dbReference type="CDD" id="cd11731">
    <property type="entry name" value="Lin1944_like_SDR_c"/>
    <property type="match status" value="1"/>
</dbReference>
<dbReference type="InterPro" id="IPR051122">
    <property type="entry name" value="SDR_DHRS6-like"/>
</dbReference>
<accession>A0A1H7GHP4</accession>
<dbReference type="PRINTS" id="PR00081">
    <property type="entry name" value="GDHRDH"/>
</dbReference>
<dbReference type="InterPro" id="IPR036291">
    <property type="entry name" value="NAD(P)-bd_dom_sf"/>
</dbReference>
<comment type="similarity">
    <text evidence="1">Belongs to the short-chain dehydrogenases/reductases (SDR) family.</text>
</comment>
<reference evidence="4" key="1">
    <citation type="submission" date="2016-10" db="EMBL/GenBank/DDBJ databases">
        <authorList>
            <person name="Varghese N."/>
            <person name="Submissions S."/>
        </authorList>
    </citation>
    <scope>NUCLEOTIDE SEQUENCE [LARGE SCALE GENOMIC DNA]</scope>
    <source>
        <strain evidence="4">DSM 18733</strain>
    </source>
</reference>
<dbReference type="Pfam" id="PF13561">
    <property type="entry name" value="adh_short_C2"/>
    <property type="match status" value="1"/>
</dbReference>
<keyword evidence="2" id="KW-0560">Oxidoreductase</keyword>
<dbReference type="GO" id="GO:0016491">
    <property type="term" value="F:oxidoreductase activity"/>
    <property type="evidence" value="ECO:0007669"/>
    <property type="project" value="UniProtKB-KW"/>
</dbReference>
<dbReference type="Proteomes" id="UP000199421">
    <property type="component" value="Unassembled WGS sequence"/>
</dbReference>
<dbReference type="STRING" id="407022.SAMN05661044_00088"/>
<evidence type="ECO:0000256" key="1">
    <source>
        <dbReference type="ARBA" id="ARBA00006484"/>
    </source>
</evidence>
<keyword evidence="4" id="KW-1185">Reference proteome</keyword>
<dbReference type="RefSeq" id="WP_093316501.1">
    <property type="nucleotide sequence ID" value="NZ_FOAF01000001.1"/>
</dbReference>
<dbReference type="Gene3D" id="3.40.50.720">
    <property type="entry name" value="NAD(P)-binding Rossmann-like Domain"/>
    <property type="match status" value="1"/>
</dbReference>
<dbReference type="AlphaFoldDB" id="A0A1H7GHP4"/>
<dbReference type="SUPFAM" id="SSF51735">
    <property type="entry name" value="NAD(P)-binding Rossmann-fold domains"/>
    <property type="match status" value="1"/>
</dbReference>
<organism evidence="3 4">
    <name type="scientific">Olivibacter domesticus</name>
    <name type="common">Pseudosphingobacterium domesticum</name>
    <dbReference type="NCBI Taxonomy" id="407022"/>
    <lineage>
        <taxon>Bacteria</taxon>
        <taxon>Pseudomonadati</taxon>
        <taxon>Bacteroidota</taxon>
        <taxon>Sphingobacteriia</taxon>
        <taxon>Sphingobacteriales</taxon>
        <taxon>Sphingobacteriaceae</taxon>
        <taxon>Olivibacter</taxon>
    </lineage>
</organism>